<evidence type="ECO:0000313" key="7">
    <source>
        <dbReference type="EMBL" id="KHJ30989.1"/>
    </source>
</evidence>
<dbReference type="GO" id="GO:0000472">
    <property type="term" value="P:endonucleolytic cleavage to generate mature 5'-end of SSU-rRNA from (SSU-rRNA, 5.8S rRNA, LSU-rRNA)"/>
    <property type="evidence" value="ECO:0007669"/>
    <property type="project" value="EnsemblFungi"/>
</dbReference>
<dbReference type="HOGENOM" id="CLU_027882_1_0_1"/>
<dbReference type="PANTHER" id="PTHR11096:SF1">
    <property type="entry name" value="RNA 3'-TERMINAL PHOSPHATE CYCLASE-LIKE PROTEIN"/>
    <property type="match status" value="1"/>
</dbReference>
<dbReference type="GO" id="GO:2000232">
    <property type="term" value="P:regulation of rRNA processing"/>
    <property type="evidence" value="ECO:0007669"/>
    <property type="project" value="EnsemblFungi"/>
</dbReference>
<sequence length="398" mass="42848">MSTPSSDFLRFTGHKSFSHRLVLSTLTGRPIHISHIRSSSTNPGLAPHEISLLRLFDSVTNGSVIQISYTGTSFSYIPGIITGGITTVESDCVNCVLPATCDRGVSWFLLPLCLLGPFSKSPIRVRFKGDGVITSSTENGDISVDTMRTAVLPYYEHFGISTNSLELRVIQRSCAGPGGIGGCGIVELRFECQLRLPKTVHLNHCPGRIKRVRGVAYCTGVSANGNMRMIQAARQLLNPLLCDISIATQYNQAASVTKGDKNIRFGIGFGISLIAETSCRGVIYSADVSTKSEGGVTPEEIGRKCALQLLETISQGGFVTRIGSMTVLTLLTMGSEDIGRVRICREVLASEHVIEMARNFKIFGASNWGLRDIEDDDTGDIIVSIKGMGIGNIGKKIA</sequence>
<dbReference type="EMBL" id="JNVN01003368">
    <property type="protein sequence ID" value="KHJ30989.1"/>
    <property type="molecule type" value="Genomic_DNA"/>
</dbReference>
<evidence type="ECO:0000313" key="8">
    <source>
        <dbReference type="Proteomes" id="UP000030854"/>
    </source>
</evidence>
<dbReference type="GO" id="GO:0004521">
    <property type="term" value="F:RNA endonuclease activity"/>
    <property type="evidence" value="ECO:0007669"/>
    <property type="project" value="EnsemblFungi"/>
</dbReference>
<dbReference type="PANTHER" id="PTHR11096">
    <property type="entry name" value="RNA 3' TERMINAL PHOSPHATE CYCLASE"/>
    <property type="match status" value="1"/>
</dbReference>
<accession>A0A0B1P2U8</accession>
<dbReference type="InterPro" id="IPR000228">
    <property type="entry name" value="RNA3'_term_phos_cyc"/>
</dbReference>
<dbReference type="GO" id="GO:0032040">
    <property type="term" value="C:small-subunit processome"/>
    <property type="evidence" value="ECO:0007669"/>
    <property type="project" value="EnsemblFungi"/>
</dbReference>
<proteinExistence type="inferred from homology"/>
<comment type="caution">
    <text evidence="7">The sequence shown here is derived from an EMBL/GenBank/DDBJ whole genome shotgun (WGS) entry which is preliminary data.</text>
</comment>
<evidence type="ECO:0000256" key="3">
    <source>
        <dbReference type="ARBA" id="ARBA00022517"/>
    </source>
</evidence>
<reference evidence="7 8" key="1">
    <citation type="journal article" date="2014" name="BMC Genomics">
        <title>Adaptive genomic structural variation in the grape powdery mildew pathogen, Erysiphe necator.</title>
        <authorList>
            <person name="Jones L."/>
            <person name="Riaz S."/>
            <person name="Morales-Cruz A."/>
            <person name="Amrine K.C."/>
            <person name="McGuire B."/>
            <person name="Gubler W.D."/>
            <person name="Walker M.A."/>
            <person name="Cantu D."/>
        </authorList>
    </citation>
    <scope>NUCLEOTIDE SEQUENCE [LARGE SCALE GENOMIC DNA]</scope>
    <source>
        <strain evidence="8">c</strain>
    </source>
</reference>
<keyword evidence="3" id="KW-0690">Ribosome biogenesis</keyword>
<feature type="domain" description="RNA 3'-terminal phosphate cyclase" evidence="5">
    <location>
        <begin position="10"/>
        <end position="335"/>
    </location>
</feature>
<evidence type="ECO:0000256" key="1">
    <source>
        <dbReference type="ARBA" id="ARBA00004604"/>
    </source>
</evidence>
<dbReference type="InterPro" id="IPR013792">
    <property type="entry name" value="RNA3'P_cycl/enolpyr_Trfase_a/b"/>
</dbReference>
<dbReference type="GO" id="GO:0008047">
    <property type="term" value="F:enzyme activator activity"/>
    <property type="evidence" value="ECO:0007669"/>
    <property type="project" value="EnsemblFungi"/>
</dbReference>
<dbReference type="AlphaFoldDB" id="A0A0B1P2U8"/>
<dbReference type="InterPro" id="IPR023797">
    <property type="entry name" value="RNA3'_phos_cyclase_dom"/>
</dbReference>
<dbReference type="InterPro" id="IPR036553">
    <property type="entry name" value="RPTC_insert"/>
</dbReference>
<dbReference type="InterPro" id="IPR016443">
    <property type="entry name" value="RNA3'_term_phos_cyc_type_2"/>
</dbReference>
<dbReference type="Gene3D" id="3.65.10.20">
    <property type="entry name" value="RNA 3'-terminal phosphate cyclase domain"/>
    <property type="match status" value="1"/>
</dbReference>
<dbReference type="Pfam" id="PF05189">
    <property type="entry name" value="RTC_insert"/>
    <property type="match status" value="1"/>
</dbReference>
<evidence type="ECO:0000256" key="2">
    <source>
        <dbReference type="ARBA" id="ARBA00007089"/>
    </source>
</evidence>
<name>A0A0B1P2U8_UNCNE</name>
<gene>
    <name evidence="7" type="ORF">EV44_g6123</name>
</gene>
<dbReference type="Pfam" id="PF01137">
    <property type="entry name" value="RTC"/>
    <property type="match status" value="1"/>
</dbReference>
<dbReference type="Proteomes" id="UP000030854">
    <property type="component" value="Unassembled WGS sequence"/>
</dbReference>
<keyword evidence="8" id="KW-1185">Reference proteome</keyword>
<dbReference type="STRING" id="52586.A0A0B1P2U8"/>
<organism evidence="7 8">
    <name type="scientific">Uncinula necator</name>
    <name type="common">Grape powdery mildew</name>
    <dbReference type="NCBI Taxonomy" id="52586"/>
    <lineage>
        <taxon>Eukaryota</taxon>
        <taxon>Fungi</taxon>
        <taxon>Dikarya</taxon>
        <taxon>Ascomycota</taxon>
        <taxon>Pezizomycotina</taxon>
        <taxon>Leotiomycetes</taxon>
        <taxon>Erysiphales</taxon>
        <taxon>Erysiphaceae</taxon>
        <taxon>Erysiphe</taxon>
    </lineage>
</organism>
<dbReference type="NCBIfam" id="TIGR03400">
    <property type="entry name" value="18S_RNA_Rcl1p"/>
    <property type="match status" value="1"/>
</dbReference>
<feature type="domain" description="RNA 3'-terminal phosphate cyclase insert" evidence="6">
    <location>
        <begin position="206"/>
        <end position="314"/>
    </location>
</feature>
<dbReference type="FunFam" id="3.30.360.20:FF:000004">
    <property type="entry name" value="18S rRNA biogenesis protein"/>
    <property type="match status" value="1"/>
</dbReference>
<dbReference type="SUPFAM" id="SSF55205">
    <property type="entry name" value="EPT/RTPC-like"/>
    <property type="match status" value="1"/>
</dbReference>
<dbReference type="GO" id="GO:0000480">
    <property type="term" value="P:endonucleolytic cleavage in 5'-ETS of tricistronic rRNA transcript (SSU-rRNA, 5.8S rRNA, LSU-rRNA)"/>
    <property type="evidence" value="ECO:0007669"/>
    <property type="project" value="EnsemblFungi"/>
</dbReference>
<evidence type="ECO:0000256" key="4">
    <source>
        <dbReference type="ARBA" id="ARBA00023242"/>
    </source>
</evidence>
<dbReference type="InterPro" id="IPR037136">
    <property type="entry name" value="RNA3'_phos_cyclase_dom_sf"/>
</dbReference>
<evidence type="ECO:0000259" key="5">
    <source>
        <dbReference type="Pfam" id="PF01137"/>
    </source>
</evidence>
<keyword evidence="4" id="KW-0539">Nucleus</keyword>
<comment type="similarity">
    <text evidence="2">Belongs to the RNA 3'-terminal cyclase family. Type 2 subfamily.</text>
</comment>
<dbReference type="InterPro" id="IPR013791">
    <property type="entry name" value="RNA3'-term_phos_cycl_insert"/>
</dbReference>
<dbReference type="Gene3D" id="3.30.360.20">
    <property type="entry name" value="RNA 3'-terminal phosphate cyclase, insert domain"/>
    <property type="match status" value="1"/>
</dbReference>
<dbReference type="GO" id="GO:0000447">
    <property type="term" value="P:endonucleolytic cleavage in ITS1 to separate SSU-rRNA from 5.8S rRNA and LSU-rRNA from tricistronic rRNA transcript (SSU-rRNA, 5.8S rRNA, LSU-rRNA)"/>
    <property type="evidence" value="ECO:0007669"/>
    <property type="project" value="EnsemblFungi"/>
</dbReference>
<comment type="subcellular location">
    <subcellularLocation>
        <location evidence="1">Nucleus</location>
        <location evidence="1">Nucleolus</location>
    </subcellularLocation>
</comment>
<protein>
    <submittedName>
        <fullName evidence="7">Putative rna-3-phosphate cyclase family protein</fullName>
    </submittedName>
</protein>
<dbReference type="GO" id="GO:0030686">
    <property type="term" value="C:90S preribosome"/>
    <property type="evidence" value="ECO:0007669"/>
    <property type="project" value="EnsemblFungi"/>
</dbReference>
<dbReference type="OMA" id="YTDQNKG"/>
<evidence type="ECO:0000259" key="6">
    <source>
        <dbReference type="Pfam" id="PF05189"/>
    </source>
</evidence>